<accession>A0A397IN69</accession>
<reference evidence="1 2" key="1">
    <citation type="submission" date="2018-08" db="EMBL/GenBank/DDBJ databases">
        <title>Genome and evolution of the arbuscular mycorrhizal fungus Diversispora epigaea (formerly Glomus versiforme) and its bacterial endosymbionts.</title>
        <authorList>
            <person name="Sun X."/>
            <person name="Fei Z."/>
            <person name="Harrison M."/>
        </authorList>
    </citation>
    <scope>NUCLEOTIDE SEQUENCE [LARGE SCALE GENOMIC DNA]</scope>
    <source>
        <strain evidence="1 2">IT104</strain>
    </source>
</reference>
<comment type="caution">
    <text evidence="1">The sequence shown here is derived from an EMBL/GenBank/DDBJ whole genome shotgun (WGS) entry which is preliminary data.</text>
</comment>
<sequence>MKSEIPQFLKEIMEKCWNFKPLNCPTAEELRTRFFEFSYNYNKGDEIRNQIIAANKSNKNFIQYDPNEMHPEAIYTKTKQWDFIIPDDITEKNEIREH</sequence>
<organism evidence="1 2">
    <name type="scientific">Diversispora epigaea</name>
    <dbReference type="NCBI Taxonomy" id="1348612"/>
    <lineage>
        <taxon>Eukaryota</taxon>
        <taxon>Fungi</taxon>
        <taxon>Fungi incertae sedis</taxon>
        <taxon>Mucoromycota</taxon>
        <taxon>Glomeromycotina</taxon>
        <taxon>Glomeromycetes</taxon>
        <taxon>Diversisporales</taxon>
        <taxon>Diversisporaceae</taxon>
        <taxon>Diversispora</taxon>
    </lineage>
</organism>
<evidence type="ECO:0000313" key="2">
    <source>
        <dbReference type="Proteomes" id="UP000266861"/>
    </source>
</evidence>
<protein>
    <recommendedName>
        <fullName evidence="3">Serine-threonine/tyrosine-protein kinase catalytic domain-containing protein</fullName>
    </recommendedName>
</protein>
<gene>
    <name evidence="1" type="ORF">Glove_217g67</name>
</gene>
<dbReference type="OrthoDB" id="2332032at2759"/>
<evidence type="ECO:0000313" key="1">
    <source>
        <dbReference type="EMBL" id="RHZ75196.1"/>
    </source>
</evidence>
<dbReference type="AlphaFoldDB" id="A0A397IN69"/>
<proteinExistence type="predicted"/>
<dbReference type="EMBL" id="PQFF01000202">
    <property type="protein sequence ID" value="RHZ75196.1"/>
    <property type="molecule type" value="Genomic_DNA"/>
</dbReference>
<keyword evidence="2" id="KW-1185">Reference proteome</keyword>
<evidence type="ECO:0008006" key="3">
    <source>
        <dbReference type="Google" id="ProtNLM"/>
    </source>
</evidence>
<dbReference type="Proteomes" id="UP000266861">
    <property type="component" value="Unassembled WGS sequence"/>
</dbReference>
<name>A0A397IN69_9GLOM</name>